<evidence type="ECO:0000313" key="1">
    <source>
        <dbReference type="EMBL" id="SHG19110.1"/>
    </source>
</evidence>
<dbReference type="InterPro" id="IPR005501">
    <property type="entry name" value="LamB/YcsF/PxpA-like"/>
</dbReference>
<name>A0A1M5HT43_9GAMM</name>
<dbReference type="Pfam" id="PF03746">
    <property type="entry name" value="LamB_YcsF"/>
    <property type="match status" value="1"/>
</dbReference>
<dbReference type="CDD" id="cd10801">
    <property type="entry name" value="LamB_YcsF_like_1"/>
    <property type="match status" value="1"/>
</dbReference>
<reference evidence="2" key="1">
    <citation type="submission" date="2016-11" db="EMBL/GenBank/DDBJ databases">
        <authorList>
            <person name="Varghese N."/>
            <person name="Submissions S."/>
        </authorList>
    </citation>
    <scope>NUCLEOTIDE SEQUENCE [LARGE SCALE GENOMIC DNA]</scope>
    <source>
        <strain evidence="2">CGMCC 1.7063</strain>
    </source>
</reference>
<accession>A0A1M5HT43</accession>
<dbReference type="NCBIfam" id="NF003816">
    <property type="entry name" value="PRK05406.1-5"/>
    <property type="match status" value="1"/>
</dbReference>
<gene>
    <name evidence="1" type="ORF">SAMN04487965_3480</name>
</gene>
<dbReference type="GO" id="GO:0005975">
    <property type="term" value="P:carbohydrate metabolic process"/>
    <property type="evidence" value="ECO:0007669"/>
    <property type="project" value="InterPro"/>
</dbReference>
<dbReference type="SUPFAM" id="SSF88713">
    <property type="entry name" value="Glycoside hydrolase/deacetylase"/>
    <property type="match status" value="1"/>
</dbReference>
<dbReference type="PANTHER" id="PTHR30292:SF0">
    <property type="entry name" value="5-OXOPROLINASE SUBUNIT A"/>
    <property type="match status" value="1"/>
</dbReference>
<protein>
    <submittedName>
        <fullName evidence="1">UPF0271 protein</fullName>
    </submittedName>
</protein>
<dbReference type="EMBL" id="FQVA01000008">
    <property type="protein sequence ID" value="SHG19110.1"/>
    <property type="molecule type" value="Genomic_DNA"/>
</dbReference>
<sequence length="250" mass="27709">MQKIDINCDLGEGETSADCQRDALIMPHISRCNIACGGHAGNLDTMQLSVDNARKNRLIVGAHPGYPDRENFGRRSLDIGFEHLLASVGEQVRRLQGVARAAGTQLDHIKLHGALYNDAEANSELAENITAFVAAEFPQLKILGLANAQMEIAAQRYRHAFIREGFMDRRYLNNHQLAPRAMENSVIADTELCLEQALRLATGQIFQSISGDELQFSVDSICLHGDNTNAPSIAQQLVRYLHLHDIKVRQ</sequence>
<dbReference type="RefSeq" id="WP_073277550.1">
    <property type="nucleotide sequence ID" value="NZ_FQVA01000008.1"/>
</dbReference>
<dbReference type="Gene3D" id="3.20.20.370">
    <property type="entry name" value="Glycoside hydrolase/deacetylase"/>
    <property type="match status" value="1"/>
</dbReference>
<dbReference type="InterPro" id="IPR011330">
    <property type="entry name" value="Glyco_hydro/deAcase_b/a-brl"/>
</dbReference>
<keyword evidence="2" id="KW-1185">Reference proteome</keyword>
<dbReference type="OrthoDB" id="9773478at2"/>
<dbReference type="STRING" id="494016.SAMN04487965_3480"/>
<proteinExistence type="predicted"/>
<dbReference type="NCBIfam" id="NF003814">
    <property type="entry name" value="PRK05406.1-3"/>
    <property type="match status" value="1"/>
</dbReference>
<dbReference type="AlphaFoldDB" id="A0A1M5HT43"/>
<evidence type="ECO:0000313" key="2">
    <source>
        <dbReference type="Proteomes" id="UP000184170"/>
    </source>
</evidence>
<organism evidence="1 2">
    <name type="scientific">Microbulbifer donghaiensis</name>
    <dbReference type="NCBI Taxonomy" id="494016"/>
    <lineage>
        <taxon>Bacteria</taxon>
        <taxon>Pseudomonadati</taxon>
        <taxon>Pseudomonadota</taxon>
        <taxon>Gammaproteobacteria</taxon>
        <taxon>Cellvibrionales</taxon>
        <taxon>Microbulbiferaceae</taxon>
        <taxon>Microbulbifer</taxon>
    </lineage>
</organism>
<dbReference type="PANTHER" id="PTHR30292">
    <property type="entry name" value="UNCHARACTERIZED PROTEIN YBGL-RELATED"/>
    <property type="match status" value="1"/>
</dbReference>
<dbReference type="Proteomes" id="UP000184170">
    <property type="component" value="Unassembled WGS sequence"/>
</dbReference>